<feature type="domain" description="DUF7730" evidence="1">
    <location>
        <begin position="71"/>
        <end position="294"/>
    </location>
</feature>
<protein>
    <recommendedName>
        <fullName evidence="1">DUF7730 domain-containing protein</fullName>
    </recommendedName>
</protein>
<dbReference type="Proteomes" id="UP000824998">
    <property type="component" value="Unassembled WGS sequence"/>
</dbReference>
<dbReference type="AlphaFoldDB" id="A0A9P8C935"/>
<evidence type="ECO:0000313" key="2">
    <source>
        <dbReference type="EMBL" id="KAG9236731.1"/>
    </source>
</evidence>
<dbReference type="EMBL" id="MU251401">
    <property type="protein sequence ID" value="KAG9236731.1"/>
    <property type="molecule type" value="Genomic_DNA"/>
</dbReference>
<keyword evidence="3" id="KW-1185">Reference proteome</keyword>
<accession>A0A9P8C935</accession>
<evidence type="ECO:0000313" key="3">
    <source>
        <dbReference type="Proteomes" id="UP000824998"/>
    </source>
</evidence>
<gene>
    <name evidence="2" type="ORF">BJ875DRAFT_210704</name>
</gene>
<dbReference type="Pfam" id="PF24864">
    <property type="entry name" value="DUF7730"/>
    <property type="match status" value="1"/>
</dbReference>
<evidence type="ECO:0000259" key="1">
    <source>
        <dbReference type="Pfam" id="PF24864"/>
    </source>
</evidence>
<dbReference type="InterPro" id="IPR056632">
    <property type="entry name" value="DUF7730"/>
</dbReference>
<dbReference type="OrthoDB" id="4757095at2759"/>
<proteinExistence type="predicted"/>
<dbReference type="PANTHER" id="PTHR38790">
    <property type="entry name" value="2EXR DOMAIN-CONTAINING PROTEIN-RELATED"/>
    <property type="match status" value="1"/>
</dbReference>
<organism evidence="2 3">
    <name type="scientific">Amylocarpus encephaloides</name>
    <dbReference type="NCBI Taxonomy" id="45428"/>
    <lineage>
        <taxon>Eukaryota</taxon>
        <taxon>Fungi</taxon>
        <taxon>Dikarya</taxon>
        <taxon>Ascomycota</taxon>
        <taxon>Pezizomycotina</taxon>
        <taxon>Leotiomycetes</taxon>
        <taxon>Helotiales</taxon>
        <taxon>Helotiales incertae sedis</taxon>
        <taxon>Amylocarpus</taxon>
    </lineage>
</organism>
<comment type="caution">
    <text evidence="2">The sequence shown here is derived from an EMBL/GenBank/DDBJ whole genome shotgun (WGS) entry which is preliminary data.</text>
</comment>
<sequence length="320" mass="37257">MSPLNQFAAGTLKVLFYPLLLLGDYTHKRRQSIRQGYLSLTPEPYFLSKARTRALTLPLPPETRNRQKTLDQSQCDLLNKLPSEVRQIIWKECLGGMTLHIDIRDRRLRRFPCSSPDPKLCHESCWTWYPRPNAVPKRQLLALLLSCRQVYSEAIDLTYSSNTFDMIFPESIVYLPDLVLPQRLVAIRSIHLQWTFTQPPQLPPYGKKGPRRDDWMWTKGWSNLVQMKRLSELRVEIRIPEGSEWALPSWTESEIAILQPLREVKVAGSFELILPFPSLATDVELEGLPCQIRRIGIKLISLEKKIYFLYMPILCWLKAL</sequence>
<reference evidence="2" key="1">
    <citation type="journal article" date="2021" name="IMA Fungus">
        <title>Genomic characterization of three marine fungi, including Emericellopsis atlantica sp. nov. with signatures of a generalist lifestyle and marine biomass degradation.</title>
        <authorList>
            <person name="Hagestad O.C."/>
            <person name="Hou L."/>
            <person name="Andersen J.H."/>
            <person name="Hansen E.H."/>
            <person name="Altermark B."/>
            <person name="Li C."/>
            <person name="Kuhnert E."/>
            <person name="Cox R.J."/>
            <person name="Crous P.W."/>
            <person name="Spatafora J.W."/>
            <person name="Lail K."/>
            <person name="Amirebrahimi M."/>
            <person name="Lipzen A."/>
            <person name="Pangilinan J."/>
            <person name="Andreopoulos W."/>
            <person name="Hayes R.D."/>
            <person name="Ng V."/>
            <person name="Grigoriev I.V."/>
            <person name="Jackson S.A."/>
            <person name="Sutton T.D.S."/>
            <person name="Dobson A.D.W."/>
            <person name="Rama T."/>
        </authorList>
    </citation>
    <scope>NUCLEOTIDE SEQUENCE</scope>
    <source>
        <strain evidence="2">TRa018bII</strain>
    </source>
</reference>
<name>A0A9P8C935_9HELO</name>
<dbReference type="PANTHER" id="PTHR38790:SF9">
    <property type="entry name" value="F-BOX DOMAIN-CONTAINING PROTEIN"/>
    <property type="match status" value="1"/>
</dbReference>